<dbReference type="Proteomes" id="UP001194746">
    <property type="component" value="Unassembled WGS sequence"/>
</dbReference>
<evidence type="ECO:0000256" key="3">
    <source>
        <dbReference type="ARBA" id="ARBA00022793"/>
    </source>
</evidence>
<evidence type="ECO:0000256" key="5">
    <source>
        <dbReference type="ARBA" id="ARBA00023239"/>
    </source>
</evidence>
<dbReference type="GO" id="GO:0030170">
    <property type="term" value="F:pyridoxal phosphate binding"/>
    <property type="evidence" value="ECO:0007669"/>
    <property type="project" value="InterPro"/>
</dbReference>
<evidence type="ECO:0000313" key="9">
    <source>
        <dbReference type="Proteomes" id="UP001194746"/>
    </source>
</evidence>
<dbReference type="InterPro" id="IPR010977">
    <property type="entry name" value="Aromatic_deC"/>
</dbReference>
<comment type="similarity">
    <text evidence="2 7">Belongs to the group II decarboxylase family.</text>
</comment>
<reference evidence="8" key="2">
    <citation type="submission" date="2020-02" db="EMBL/GenBank/DDBJ databases">
        <authorList>
            <person name="Gilchrist C.L.M."/>
            <person name="Chooi Y.-H."/>
        </authorList>
    </citation>
    <scope>NUCLEOTIDE SEQUENCE</scope>
    <source>
        <strain evidence="8">MST-FP2251</strain>
    </source>
</reference>
<dbReference type="InterPro" id="IPR021115">
    <property type="entry name" value="Pyridoxal-P_BS"/>
</dbReference>
<keyword evidence="4 6" id="KW-0663">Pyridoxal phosphate</keyword>
<comment type="caution">
    <text evidence="8">The sequence shown here is derived from an EMBL/GenBank/DDBJ whole genome shotgun (WGS) entry which is preliminary data.</text>
</comment>
<dbReference type="PANTHER" id="PTHR11999">
    <property type="entry name" value="GROUP II PYRIDOXAL-5-PHOSPHATE DECARBOXYLASE"/>
    <property type="match status" value="1"/>
</dbReference>
<dbReference type="GO" id="GO:0016831">
    <property type="term" value="F:carboxy-lyase activity"/>
    <property type="evidence" value="ECO:0007669"/>
    <property type="project" value="UniProtKB-KW"/>
</dbReference>
<feature type="modified residue" description="N6-(pyridoxal phosphate)lysine" evidence="6">
    <location>
        <position position="308"/>
    </location>
</feature>
<protein>
    <submittedName>
        <fullName evidence="8">Uncharacterized protein</fullName>
    </submittedName>
</protein>
<evidence type="ECO:0000256" key="2">
    <source>
        <dbReference type="ARBA" id="ARBA00009533"/>
    </source>
</evidence>
<dbReference type="InterPro" id="IPR002129">
    <property type="entry name" value="PyrdxlP-dep_de-COase"/>
</dbReference>
<dbReference type="Gene3D" id="3.40.640.10">
    <property type="entry name" value="Type I PLP-dependent aspartate aminotransferase-like (Major domain)"/>
    <property type="match status" value="1"/>
</dbReference>
<proteinExistence type="inferred from homology"/>
<dbReference type="EMBL" id="VCAU01000106">
    <property type="protein sequence ID" value="KAF9885001.1"/>
    <property type="molecule type" value="Genomic_DNA"/>
</dbReference>
<evidence type="ECO:0000313" key="8">
    <source>
        <dbReference type="EMBL" id="KAF9885001.1"/>
    </source>
</evidence>
<comment type="cofactor">
    <cofactor evidence="1 6 7">
        <name>pyridoxal 5'-phosphate</name>
        <dbReference type="ChEBI" id="CHEBI:597326"/>
    </cofactor>
</comment>
<dbReference type="Gene3D" id="3.90.1150.170">
    <property type="match status" value="2"/>
</dbReference>
<keyword evidence="3" id="KW-0210">Decarboxylase</keyword>
<dbReference type="GO" id="GO:0006520">
    <property type="term" value="P:amino acid metabolic process"/>
    <property type="evidence" value="ECO:0007669"/>
    <property type="project" value="InterPro"/>
</dbReference>
<dbReference type="GO" id="GO:0019752">
    <property type="term" value="P:carboxylic acid metabolic process"/>
    <property type="evidence" value="ECO:0007669"/>
    <property type="project" value="InterPro"/>
</dbReference>
<sequence length="506" mass="56294">MNGSSPPDPLGLELTAEIDDQWSNIQQVIEGLREVSKPEPDEPLDQRANDYDRASLRSLATPTVTPQPLMQVIQEAYYIFNYRMRTNHPHFFSFIPSNSTDLSWLGDMIVSAFNAHLGGTVASAGPCAVETALVEWLAAKVGFGPTKINPTKAGGLFVSGGSVANLIAFIVARDQKLRVHDRTRGVIYVGDQAHYSLRKAARIVGFGADQIHCVQSNSQFQMDPEDLQRQVEIDRQYGRVPFLIVASFGCTETGAVDPIETLARIAREQGAWLHVDGAYGASAALASENSAEAKKMGVADSVSWDAHKWLMQTYGCGMILVRDKSTLTSSFYVKGDNVVDRAGRVRDTAEFWDLGIELTRPARAISFWFTLRVLGEERIGRMIDQGIELTQAFQSLIEQRRNWEIVAPASLAIINFRYNPGHRSEEQLATLNELISKELLAGNMAALMTTRLRGKLALRICCINTRLTGEDMVVLMERMDRIATEMDQMQRASWKSIEQVGESDYR</sequence>
<dbReference type="PRINTS" id="PR00800">
    <property type="entry name" value="YHDCRBOXLASE"/>
</dbReference>
<evidence type="ECO:0000256" key="6">
    <source>
        <dbReference type="PIRSR" id="PIRSR602129-50"/>
    </source>
</evidence>
<name>A0AAD4CEG7_ASPNN</name>
<evidence type="ECO:0000256" key="1">
    <source>
        <dbReference type="ARBA" id="ARBA00001933"/>
    </source>
</evidence>
<keyword evidence="5 7" id="KW-0456">Lyase</keyword>
<evidence type="ECO:0000256" key="7">
    <source>
        <dbReference type="RuleBase" id="RU000382"/>
    </source>
</evidence>
<dbReference type="PANTHER" id="PTHR11999:SF70">
    <property type="entry name" value="MIP05841P"/>
    <property type="match status" value="1"/>
</dbReference>
<evidence type="ECO:0000256" key="4">
    <source>
        <dbReference type="ARBA" id="ARBA00022898"/>
    </source>
</evidence>
<dbReference type="PROSITE" id="PS00392">
    <property type="entry name" value="DDC_GAD_HDC_YDC"/>
    <property type="match status" value="1"/>
</dbReference>
<keyword evidence="9" id="KW-1185">Reference proteome</keyword>
<dbReference type="InterPro" id="IPR015424">
    <property type="entry name" value="PyrdxlP-dep_Trfase"/>
</dbReference>
<gene>
    <name evidence="8" type="ORF">FE257_000824</name>
</gene>
<dbReference type="AlphaFoldDB" id="A0AAD4CEG7"/>
<reference evidence="8" key="1">
    <citation type="journal article" date="2019" name="Beilstein J. Org. Chem.">
        <title>Nanangenines: drimane sesquiterpenoids as the dominant metabolite cohort of a novel Australian fungus, Aspergillus nanangensis.</title>
        <authorList>
            <person name="Lacey H.J."/>
            <person name="Gilchrist C.L.M."/>
            <person name="Crombie A."/>
            <person name="Kalaitzis J.A."/>
            <person name="Vuong D."/>
            <person name="Rutledge P.J."/>
            <person name="Turner P."/>
            <person name="Pitt J.I."/>
            <person name="Lacey E."/>
            <person name="Chooi Y.H."/>
            <person name="Piggott A.M."/>
        </authorList>
    </citation>
    <scope>NUCLEOTIDE SEQUENCE</scope>
    <source>
        <strain evidence="8">MST-FP2251</strain>
    </source>
</reference>
<dbReference type="InterPro" id="IPR015421">
    <property type="entry name" value="PyrdxlP-dep_Trfase_major"/>
</dbReference>
<dbReference type="SUPFAM" id="SSF53383">
    <property type="entry name" value="PLP-dependent transferases"/>
    <property type="match status" value="1"/>
</dbReference>
<dbReference type="Pfam" id="PF00282">
    <property type="entry name" value="Pyridoxal_deC"/>
    <property type="match status" value="1"/>
</dbReference>
<organism evidence="8 9">
    <name type="scientific">Aspergillus nanangensis</name>
    <dbReference type="NCBI Taxonomy" id="2582783"/>
    <lineage>
        <taxon>Eukaryota</taxon>
        <taxon>Fungi</taxon>
        <taxon>Dikarya</taxon>
        <taxon>Ascomycota</taxon>
        <taxon>Pezizomycotina</taxon>
        <taxon>Eurotiomycetes</taxon>
        <taxon>Eurotiomycetidae</taxon>
        <taxon>Eurotiales</taxon>
        <taxon>Aspergillaceae</taxon>
        <taxon>Aspergillus</taxon>
        <taxon>Aspergillus subgen. Circumdati</taxon>
    </lineage>
</organism>
<accession>A0AAD4CEG7</accession>